<evidence type="ECO:0000256" key="1">
    <source>
        <dbReference type="SAM" id="MobiDB-lite"/>
    </source>
</evidence>
<dbReference type="Pfam" id="PF13620">
    <property type="entry name" value="CarboxypepD_reg"/>
    <property type="match status" value="1"/>
</dbReference>
<dbReference type="InterPro" id="IPR008969">
    <property type="entry name" value="CarboxyPept-like_regulatory"/>
</dbReference>
<dbReference type="AlphaFoldDB" id="A0A017TFM1"/>
<evidence type="ECO:0000313" key="3">
    <source>
        <dbReference type="Proteomes" id="UP000019678"/>
    </source>
</evidence>
<feature type="region of interest" description="Disordered" evidence="1">
    <location>
        <begin position="531"/>
        <end position="557"/>
    </location>
</feature>
<dbReference type="Gene3D" id="2.60.40.1120">
    <property type="entry name" value="Carboxypeptidase-like, regulatory domain"/>
    <property type="match status" value="1"/>
</dbReference>
<keyword evidence="3" id="KW-1185">Reference proteome</keyword>
<feature type="region of interest" description="Disordered" evidence="1">
    <location>
        <begin position="362"/>
        <end position="383"/>
    </location>
</feature>
<comment type="caution">
    <text evidence="2">The sequence shown here is derived from an EMBL/GenBank/DDBJ whole genome shotgun (WGS) entry which is preliminary data.</text>
</comment>
<accession>A0A017TFM1</accession>
<dbReference type="Proteomes" id="UP000019678">
    <property type="component" value="Unassembled WGS sequence"/>
</dbReference>
<evidence type="ECO:0008006" key="4">
    <source>
        <dbReference type="Google" id="ProtNLM"/>
    </source>
</evidence>
<dbReference type="EMBL" id="ASRX01000010">
    <property type="protein sequence ID" value="EYF07416.1"/>
    <property type="molecule type" value="Genomic_DNA"/>
</dbReference>
<proteinExistence type="predicted"/>
<sequence>MHVRGTSQLEAVAWSEASSFTTRGTLLDDAGLPIAWAPLTIQVASGSRGREVLPVPTSCTPPSRGHTQGPRISAGGYLVETNERGSFCVRGRADLGGATLRIEFAGSKLYDGTEQVFRVETTRTPLVVSALQFSPEVAEVDLDREVVPVVTTFQLDRREPAHVGVGTPELREGLTILLEDEAGRRLGSTVTGGDGRARFDVKTADLAAPGQGELRARFEGNEALSKATATQSIVRHAQVSLALSHPIEAGDPEAGIPIDLEVQSSRGPVEGGVVEASRDGEPVGTAMVREGRARLLAVFTSDRETSLPLSVRYVSGTPWWRAGQSLSLQVPVRGPGVWRQVAIGALVLAVAGWILGGWRRAPKPAERADEKNKPALPTGRAGVSVVETSDQARGWKGLVTDAHEGTPIAGATITITVPTFEGTGEVARVVTDRGGEFTMDAAVERDARLVVEAPFHSAHAQALPPPSRLSITLVTRRRALIEHLLQWVKRQGAPFEGPPEPTPGHVRRVARRVEETDTERWAGSIEKAAFGPEAVDEELEKEIKGAEPRRPPRGAGV</sequence>
<feature type="region of interest" description="Disordered" evidence="1">
    <location>
        <begin position="51"/>
        <end position="72"/>
    </location>
</feature>
<evidence type="ECO:0000313" key="2">
    <source>
        <dbReference type="EMBL" id="EYF07416.1"/>
    </source>
</evidence>
<protein>
    <recommendedName>
        <fullName evidence="4">Carboxypeptidase regulatory-like domain-containing protein</fullName>
    </recommendedName>
</protein>
<reference evidence="2 3" key="1">
    <citation type="submission" date="2013-05" db="EMBL/GenBank/DDBJ databases">
        <title>Genome assembly of Chondromyces apiculatus DSM 436.</title>
        <authorList>
            <person name="Sharma G."/>
            <person name="Khatri I."/>
            <person name="Kaur C."/>
            <person name="Mayilraj S."/>
            <person name="Subramanian S."/>
        </authorList>
    </citation>
    <scope>NUCLEOTIDE SEQUENCE [LARGE SCALE GENOMIC DNA]</scope>
    <source>
        <strain evidence="2 3">DSM 436</strain>
    </source>
</reference>
<feature type="compositionally biased region" description="Basic and acidic residues" evidence="1">
    <location>
        <begin position="363"/>
        <end position="373"/>
    </location>
</feature>
<gene>
    <name evidence="2" type="ORF">CAP_0169</name>
</gene>
<organism evidence="2 3">
    <name type="scientific">Chondromyces apiculatus DSM 436</name>
    <dbReference type="NCBI Taxonomy" id="1192034"/>
    <lineage>
        <taxon>Bacteria</taxon>
        <taxon>Pseudomonadati</taxon>
        <taxon>Myxococcota</taxon>
        <taxon>Polyangia</taxon>
        <taxon>Polyangiales</taxon>
        <taxon>Polyangiaceae</taxon>
        <taxon>Chondromyces</taxon>
    </lineage>
</organism>
<name>A0A017TFM1_9BACT</name>
<dbReference type="SUPFAM" id="SSF49464">
    <property type="entry name" value="Carboxypeptidase regulatory domain-like"/>
    <property type="match status" value="1"/>
</dbReference>
<feature type="compositionally biased region" description="Basic and acidic residues" evidence="1">
    <location>
        <begin position="541"/>
        <end position="550"/>
    </location>
</feature>